<dbReference type="SMART" id="SM00409">
    <property type="entry name" value="IG"/>
    <property type="match status" value="1"/>
</dbReference>
<dbReference type="GO" id="GO:0002250">
    <property type="term" value="P:adaptive immune response"/>
    <property type="evidence" value="ECO:0007669"/>
    <property type="project" value="InterPro"/>
</dbReference>
<proteinExistence type="predicted"/>
<keyword evidence="5" id="KW-1185">Reference proteome</keyword>
<evidence type="ECO:0000256" key="1">
    <source>
        <dbReference type="SAM" id="SignalP"/>
    </source>
</evidence>
<evidence type="ECO:0000259" key="3">
    <source>
        <dbReference type="SMART" id="SM00409"/>
    </source>
</evidence>
<dbReference type="GO" id="GO:0038023">
    <property type="term" value="F:signaling receptor activity"/>
    <property type="evidence" value="ECO:0007669"/>
    <property type="project" value="InterPro"/>
</dbReference>
<dbReference type="Pfam" id="PF07686">
    <property type="entry name" value="V-set"/>
    <property type="match status" value="1"/>
</dbReference>
<dbReference type="Proteomes" id="UP000694389">
    <property type="component" value="Unassembled WGS sequence"/>
</dbReference>
<dbReference type="Gene3D" id="2.60.40.10">
    <property type="entry name" value="Immunoglobulins"/>
    <property type="match status" value="1"/>
</dbReference>
<dbReference type="SMART" id="SM00406">
    <property type="entry name" value="IGv"/>
    <property type="match status" value="1"/>
</dbReference>
<evidence type="ECO:0000313" key="5">
    <source>
        <dbReference type="Proteomes" id="UP000694389"/>
    </source>
</evidence>
<dbReference type="SUPFAM" id="SSF48726">
    <property type="entry name" value="Immunoglobulin"/>
    <property type="match status" value="1"/>
</dbReference>
<feature type="signal peptide" evidence="1">
    <location>
        <begin position="1"/>
        <end position="17"/>
    </location>
</feature>
<dbReference type="InterPro" id="IPR003599">
    <property type="entry name" value="Ig_sub"/>
</dbReference>
<dbReference type="Ensembl" id="ENSDLAT00005006979.2">
    <property type="protein sequence ID" value="ENSDLAP00005006465.2"/>
    <property type="gene ID" value="ENSDLAG00005003311.2"/>
</dbReference>
<dbReference type="InterPro" id="IPR036179">
    <property type="entry name" value="Ig-like_dom_sf"/>
</dbReference>
<dbReference type="GeneTree" id="ENSGT00540000073399"/>
<feature type="chain" id="PRO_5035940976" description="Immunoglobulin subtype domain-containing protein" evidence="1">
    <location>
        <begin position="18"/>
        <end position="200"/>
    </location>
</feature>
<reference evidence="4" key="2">
    <citation type="submission" date="2025-09" db="UniProtKB">
        <authorList>
            <consortium name="Ensembl"/>
        </authorList>
    </citation>
    <scope>IDENTIFICATION</scope>
</reference>
<evidence type="ECO:0000259" key="2">
    <source>
        <dbReference type="SMART" id="SM00406"/>
    </source>
</evidence>
<reference evidence="4" key="1">
    <citation type="submission" date="2025-08" db="UniProtKB">
        <authorList>
            <consortium name="Ensembl"/>
        </authorList>
    </citation>
    <scope>IDENTIFICATION</scope>
</reference>
<dbReference type="InterPro" id="IPR013783">
    <property type="entry name" value="Ig-like_fold"/>
</dbReference>
<accession>A0A8C4GGU8</accession>
<evidence type="ECO:0000313" key="4">
    <source>
        <dbReference type="Ensembl" id="ENSDLAP00005006465.2"/>
    </source>
</evidence>
<feature type="domain" description="Immunoglobulin" evidence="3">
    <location>
        <begin position="21"/>
        <end position="132"/>
    </location>
</feature>
<name>A0A8C4GGU8_DICLA</name>
<dbReference type="InterPro" id="IPR013106">
    <property type="entry name" value="Ig_V-set"/>
</dbReference>
<keyword evidence="1" id="KW-0732">Signal</keyword>
<organism evidence="4 5">
    <name type="scientific">Dicentrarchus labrax</name>
    <name type="common">European seabass</name>
    <name type="synonym">Morone labrax</name>
    <dbReference type="NCBI Taxonomy" id="13489"/>
    <lineage>
        <taxon>Eukaryota</taxon>
        <taxon>Metazoa</taxon>
        <taxon>Chordata</taxon>
        <taxon>Craniata</taxon>
        <taxon>Vertebrata</taxon>
        <taxon>Euteleostomi</taxon>
        <taxon>Actinopterygii</taxon>
        <taxon>Neopterygii</taxon>
        <taxon>Teleostei</taxon>
        <taxon>Neoteleostei</taxon>
        <taxon>Acanthomorphata</taxon>
        <taxon>Eupercaria</taxon>
        <taxon>Moronidae</taxon>
        <taxon>Dicentrarchus</taxon>
    </lineage>
</organism>
<dbReference type="PANTHER" id="PTHR15343:SF0">
    <property type="entry name" value="T-CELL ANTIGEN CD7"/>
    <property type="match status" value="1"/>
</dbReference>
<protein>
    <recommendedName>
        <fullName evidence="6">Immunoglobulin subtype domain-containing protein</fullName>
    </recommendedName>
</protein>
<feature type="domain" description="Immunoglobulin V-set" evidence="2">
    <location>
        <begin position="31"/>
        <end position="114"/>
    </location>
</feature>
<dbReference type="GO" id="GO:0016020">
    <property type="term" value="C:membrane"/>
    <property type="evidence" value="ECO:0007669"/>
    <property type="project" value="InterPro"/>
</dbReference>
<evidence type="ECO:0008006" key="6">
    <source>
        <dbReference type="Google" id="ProtNLM"/>
    </source>
</evidence>
<dbReference type="AlphaFoldDB" id="A0A8C4GGU8"/>
<dbReference type="InterPro" id="IPR039090">
    <property type="entry name" value="CD7"/>
</dbReference>
<sequence>MACIALLLFTFTFKLHGIVNNTAVYKESGESITLECSSAGCPSSIEGYTGMYLYHEFKELDEVLYFHSKPGTADKITPRPRYKNRTQTEGPLKNHTITISNLTVDDTGLYRCAFIKFPGDKVRCNVYTLIVGGAFFLLLFKNCTQSSLKCSKALFPPLHVMTVTSYLKHSEFIKHDTTVHRMGPFSTRYEIYTIKMLPTC</sequence>
<dbReference type="PANTHER" id="PTHR15343">
    <property type="entry name" value="CD7"/>
    <property type="match status" value="1"/>
</dbReference>